<evidence type="ECO:0000313" key="2">
    <source>
        <dbReference type="Proteomes" id="UP000032803"/>
    </source>
</evidence>
<evidence type="ECO:0000313" key="1">
    <source>
        <dbReference type="EMBL" id="CEK11165.1"/>
    </source>
</evidence>
<dbReference type="Gene3D" id="1.25.40.380">
    <property type="entry name" value="Protein of unknown function DUF1810"/>
    <property type="match status" value="1"/>
</dbReference>
<evidence type="ECO:0008006" key="3">
    <source>
        <dbReference type="Google" id="ProtNLM"/>
    </source>
</evidence>
<dbReference type="KEGG" id="lha:LHA_2141"/>
<dbReference type="STRING" id="449.LHA_2141"/>
<dbReference type="Pfam" id="PF08837">
    <property type="entry name" value="DUF1810"/>
    <property type="match status" value="1"/>
</dbReference>
<name>A0A0A8UQQ0_LEGHA</name>
<sequence>MSKKKFETSTIDLSRFLDAQKLNYERAHKEISSGKKATHWIWYIFPQLQSLGYSPSSKKYGILNLEEACAYLKNPILFDHYHDMVKLVAEKLSKNIDITTLMGWEADATKLASSLTLFHAAAEHLLMLTDDPSLKLVNFENDCRQTLENIAKQGYIACEHTLQEIQDNQSELFEEIGDTELSTRVENSDAHSPPPAPTILTTAKTTETIPVEMVTTPSNPAIKSIVDTLINNIQKKKNERASWFNMNSDTKVEKLTAISQWLSKFQPNEGQQEAIIALIRDTCSIKRNFFGLFEPHSVQELRGLLKKANLDIPSSNISFTPAELSRIKKMDDVNKALQEKTAPGSTRQHKQFL</sequence>
<dbReference type="Proteomes" id="UP000032803">
    <property type="component" value="Chromosome I"/>
</dbReference>
<dbReference type="HOGENOM" id="CLU_784809_0_0_6"/>
<dbReference type="RefSeq" id="WP_052673673.1">
    <property type="nucleotide sequence ID" value="NZ_LN681225.1"/>
</dbReference>
<proteinExistence type="predicted"/>
<reference evidence="2" key="1">
    <citation type="submission" date="2014-09" db="EMBL/GenBank/DDBJ databases">
        <authorList>
            <person name="Gomez-Valero L."/>
        </authorList>
    </citation>
    <scope>NUCLEOTIDE SEQUENCE [LARGE SCALE GENOMIC DNA]</scope>
    <source>
        <strain evidence="2">ATCC35250</strain>
    </source>
</reference>
<dbReference type="AlphaFoldDB" id="A0A0A8UQQ0"/>
<dbReference type="SUPFAM" id="SSF140736">
    <property type="entry name" value="Rv1873-like"/>
    <property type="match status" value="1"/>
</dbReference>
<dbReference type="InterPro" id="IPR036287">
    <property type="entry name" value="Rv1873-like_sf"/>
</dbReference>
<dbReference type="InterPro" id="IPR014937">
    <property type="entry name" value="DUF1810"/>
</dbReference>
<accession>A0A0A8UQQ0</accession>
<organism evidence="1 2">
    <name type="scientific">Legionella hackeliae</name>
    <dbReference type="NCBI Taxonomy" id="449"/>
    <lineage>
        <taxon>Bacteria</taxon>
        <taxon>Pseudomonadati</taxon>
        <taxon>Pseudomonadota</taxon>
        <taxon>Gammaproteobacteria</taxon>
        <taxon>Legionellales</taxon>
        <taxon>Legionellaceae</taxon>
        <taxon>Legionella</taxon>
    </lineage>
</organism>
<dbReference type="PATRIC" id="fig|449.7.peg.317"/>
<keyword evidence="2" id="KW-1185">Reference proteome</keyword>
<dbReference type="EMBL" id="LN681225">
    <property type="protein sequence ID" value="CEK11165.1"/>
    <property type="molecule type" value="Genomic_DNA"/>
</dbReference>
<dbReference type="OrthoDB" id="9801870at2"/>
<gene>
    <name evidence="1" type="ORF">LHA_2141</name>
</gene>
<protein>
    <recommendedName>
        <fullName evidence="3">DUF1810 domain-containing protein</fullName>
    </recommendedName>
</protein>